<evidence type="ECO:0000256" key="6">
    <source>
        <dbReference type="ARBA" id="ARBA00022741"/>
    </source>
</evidence>
<evidence type="ECO:0000256" key="11">
    <source>
        <dbReference type="ARBA" id="ARBA00029766"/>
    </source>
</evidence>
<dbReference type="InterPro" id="IPR000550">
    <property type="entry name" value="Hppk"/>
</dbReference>
<evidence type="ECO:0000256" key="3">
    <source>
        <dbReference type="ARBA" id="ARBA00013253"/>
    </source>
</evidence>
<comment type="pathway">
    <text evidence="1">Cofactor biosynthesis; tetrahydrofolate biosynthesis; 2-amino-4-hydroxy-6-hydroxymethyl-7,8-dihydropteridine diphosphate from 7,8-dihydroneopterin triphosphate: step 4/4.</text>
</comment>
<keyword evidence="7 14" id="KW-0418">Kinase</keyword>
<dbReference type="Gene3D" id="3.30.70.560">
    <property type="entry name" value="7,8-Dihydro-6-hydroxymethylpterin-pyrophosphokinase HPPK"/>
    <property type="match status" value="1"/>
</dbReference>
<sequence>MKLIVIAIGANLPGPDGAPAIETCRRAAAALDRLPGYRLASLSRWFATAPVPPSPSSPDYVNGVALLRPEGDGDVANAPAALLAALQAVEDRFGRVRPYLNAPRTLDLDIIAMDGLVRDAPDPVLPHPRAHERAFVLAPLCDVAPGWVHPRLGITAAALLAAVGEAGTRAIG</sequence>
<evidence type="ECO:0000313" key="15">
    <source>
        <dbReference type="Proteomes" id="UP000199473"/>
    </source>
</evidence>
<evidence type="ECO:0000256" key="9">
    <source>
        <dbReference type="ARBA" id="ARBA00022909"/>
    </source>
</evidence>
<evidence type="ECO:0000313" key="14">
    <source>
        <dbReference type="EMBL" id="SFK86801.1"/>
    </source>
</evidence>
<protein>
    <recommendedName>
        <fullName evidence="4">2-amino-4-hydroxy-6-hydroxymethyldihydropteridine pyrophosphokinase</fullName>
        <ecNumber evidence="3">2.7.6.3</ecNumber>
    </recommendedName>
    <alternativeName>
        <fullName evidence="11">6-hydroxymethyl-7,8-dihydropterin pyrophosphokinase</fullName>
    </alternativeName>
    <alternativeName>
        <fullName evidence="12">7,8-dihydro-6-hydroxymethylpterin-pyrophosphokinase</fullName>
    </alternativeName>
</protein>
<dbReference type="GO" id="GO:0046654">
    <property type="term" value="P:tetrahydrofolate biosynthetic process"/>
    <property type="evidence" value="ECO:0007669"/>
    <property type="project" value="UniProtKB-UniPathway"/>
</dbReference>
<comment type="similarity">
    <text evidence="2">Belongs to the HPPK family.</text>
</comment>
<gene>
    <name evidence="14" type="ORF">SAMN02745775_10937</name>
</gene>
<dbReference type="NCBIfam" id="TIGR01498">
    <property type="entry name" value="folK"/>
    <property type="match status" value="1"/>
</dbReference>
<dbReference type="PANTHER" id="PTHR43071">
    <property type="entry name" value="2-AMINO-4-HYDROXY-6-HYDROXYMETHYLDIHYDROPTERIDINE PYROPHOSPHOKINASE"/>
    <property type="match status" value="1"/>
</dbReference>
<dbReference type="GO" id="GO:0005524">
    <property type="term" value="F:ATP binding"/>
    <property type="evidence" value="ECO:0007669"/>
    <property type="project" value="UniProtKB-KW"/>
</dbReference>
<keyword evidence="15" id="KW-1185">Reference proteome</keyword>
<dbReference type="GO" id="GO:0003848">
    <property type="term" value="F:2-amino-4-hydroxy-6-hydroxymethyldihydropteridine diphosphokinase activity"/>
    <property type="evidence" value="ECO:0007669"/>
    <property type="project" value="UniProtKB-EC"/>
</dbReference>
<dbReference type="CDD" id="cd00483">
    <property type="entry name" value="HPPK"/>
    <property type="match status" value="1"/>
</dbReference>
<evidence type="ECO:0000256" key="12">
    <source>
        <dbReference type="ARBA" id="ARBA00033413"/>
    </source>
</evidence>
<dbReference type="SUPFAM" id="SSF55083">
    <property type="entry name" value="6-hydroxymethyl-7,8-dihydropterin pyrophosphokinase, HPPK"/>
    <property type="match status" value="1"/>
</dbReference>
<dbReference type="AlphaFoldDB" id="A0A1I4D447"/>
<dbReference type="InterPro" id="IPR035907">
    <property type="entry name" value="Hppk_sf"/>
</dbReference>
<proteinExistence type="inferred from homology"/>
<comment type="function">
    <text evidence="10">Catalyzes the transfer of pyrophosphate from adenosine triphosphate (ATP) to 6-hydroxymethyl-7,8-dihydropterin, an enzymatic step in folate biosynthesis pathway.</text>
</comment>
<evidence type="ECO:0000256" key="8">
    <source>
        <dbReference type="ARBA" id="ARBA00022840"/>
    </source>
</evidence>
<dbReference type="UniPathway" id="UPA00077">
    <property type="reaction ID" value="UER00155"/>
</dbReference>
<evidence type="ECO:0000256" key="7">
    <source>
        <dbReference type="ARBA" id="ARBA00022777"/>
    </source>
</evidence>
<accession>A0A1I4D447</accession>
<evidence type="ECO:0000256" key="1">
    <source>
        <dbReference type="ARBA" id="ARBA00005051"/>
    </source>
</evidence>
<name>A0A1I4D447_9PROT</name>
<dbReference type="STRING" id="1123062.SAMN02745775_10937"/>
<evidence type="ECO:0000259" key="13">
    <source>
        <dbReference type="Pfam" id="PF01288"/>
    </source>
</evidence>
<dbReference type="EMBL" id="FOSQ01000009">
    <property type="protein sequence ID" value="SFK86801.1"/>
    <property type="molecule type" value="Genomic_DNA"/>
</dbReference>
<evidence type="ECO:0000256" key="4">
    <source>
        <dbReference type="ARBA" id="ARBA00016218"/>
    </source>
</evidence>
<dbReference type="RefSeq" id="WP_245762188.1">
    <property type="nucleotide sequence ID" value="NZ_FOSQ01000009.1"/>
</dbReference>
<dbReference type="Proteomes" id="UP000199473">
    <property type="component" value="Unassembled WGS sequence"/>
</dbReference>
<dbReference type="Pfam" id="PF01288">
    <property type="entry name" value="HPPK"/>
    <property type="match status" value="1"/>
</dbReference>
<feature type="domain" description="7,8-dihydro-6-hydroxymethylpterin-pyrophosphokinase" evidence="13">
    <location>
        <begin position="5"/>
        <end position="145"/>
    </location>
</feature>
<keyword evidence="5" id="KW-0808">Transferase</keyword>
<organism evidence="14 15">
    <name type="scientific">Falsiroseomonas stagni DSM 19981</name>
    <dbReference type="NCBI Taxonomy" id="1123062"/>
    <lineage>
        <taxon>Bacteria</taxon>
        <taxon>Pseudomonadati</taxon>
        <taxon>Pseudomonadota</taxon>
        <taxon>Alphaproteobacteria</taxon>
        <taxon>Acetobacterales</taxon>
        <taxon>Roseomonadaceae</taxon>
        <taxon>Falsiroseomonas</taxon>
    </lineage>
</organism>
<keyword evidence="6" id="KW-0547">Nucleotide-binding</keyword>
<evidence type="ECO:0000256" key="2">
    <source>
        <dbReference type="ARBA" id="ARBA00005810"/>
    </source>
</evidence>
<keyword evidence="9" id="KW-0289">Folate biosynthesis</keyword>
<dbReference type="PANTHER" id="PTHR43071:SF1">
    <property type="entry name" value="2-AMINO-4-HYDROXY-6-HYDROXYMETHYLDIHYDROPTERIDINE PYROPHOSPHOKINASE"/>
    <property type="match status" value="1"/>
</dbReference>
<dbReference type="EC" id="2.7.6.3" evidence="3"/>
<dbReference type="GO" id="GO:0046656">
    <property type="term" value="P:folic acid biosynthetic process"/>
    <property type="evidence" value="ECO:0007669"/>
    <property type="project" value="UniProtKB-KW"/>
</dbReference>
<evidence type="ECO:0000256" key="10">
    <source>
        <dbReference type="ARBA" id="ARBA00029409"/>
    </source>
</evidence>
<dbReference type="GO" id="GO:0016301">
    <property type="term" value="F:kinase activity"/>
    <property type="evidence" value="ECO:0007669"/>
    <property type="project" value="UniProtKB-KW"/>
</dbReference>
<keyword evidence="8" id="KW-0067">ATP-binding</keyword>
<evidence type="ECO:0000256" key="5">
    <source>
        <dbReference type="ARBA" id="ARBA00022679"/>
    </source>
</evidence>
<reference evidence="14 15" key="1">
    <citation type="submission" date="2016-10" db="EMBL/GenBank/DDBJ databases">
        <authorList>
            <person name="de Groot N.N."/>
        </authorList>
    </citation>
    <scope>NUCLEOTIDE SEQUENCE [LARGE SCALE GENOMIC DNA]</scope>
    <source>
        <strain evidence="14 15">DSM 19981</strain>
    </source>
</reference>